<protein>
    <submittedName>
        <fullName evidence="1">Uncharacterized protein</fullName>
    </submittedName>
</protein>
<gene>
    <name evidence="1" type="ORF">AYL99_11766</name>
</gene>
<organism evidence="1 2">
    <name type="scientific">Fonsecaea erecta</name>
    <dbReference type="NCBI Taxonomy" id="1367422"/>
    <lineage>
        <taxon>Eukaryota</taxon>
        <taxon>Fungi</taxon>
        <taxon>Dikarya</taxon>
        <taxon>Ascomycota</taxon>
        <taxon>Pezizomycotina</taxon>
        <taxon>Eurotiomycetes</taxon>
        <taxon>Chaetothyriomycetidae</taxon>
        <taxon>Chaetothyriales</taxon>
        <taxon>Herpotrichiellaceae</taxon>
        <taxon>Fonsecaea</taxon>
    </lineage>
</organism>
<comment type="caution">
    <text evidence="1">The sequence shown here is derived from an EMBL/GenBank/DDBJ whole genome shotgun (WGS) entry which is preliminary data.</text>
</comment>
<evidence type="ECO:0000313" key="1">
    <source>
        <dbReference type="EMBL" id="OAP54006.1"/>
    </source>
</evidence>
<dbReference type="AlphaFoldDB" id="A0A178Z3I4"/>
<accession>A0A178Z3I4</accession>
<evidence type="ECO:0000313" key="2">
    <source>
        <dbReference type="Proteomes" id="UP000078343"/>
    </source>
</evidence>
<reference evidence="1 2" key="1">
    <citation type="submission" date="2016-04" db="EMBL/GenBank/DDBJ databases">
        <title>Draft genome of Fonsecaea erecta CBS 125763.</title>
        <authorList>
            <person name="Weiss V.A."/>
            <person name="Vicente V.A."/>
            <person name="Raittz R.T."/>
            <person name="Moreno L.F."/>
            <person name="De Souza E.M."/>
            <person name="Pedrosa F.O."/>
            <person name="Steffens M.B."/>
            <person name="Faoro H."/>
            <person name="Tadra-Sfeir M.Z."/>
            <person name="Najafzadeh M.J."/>
            <person name="Felipe M.S."/>
            <person name="Teixeira M."/>
            <person name="Sun J."/>
            <person name="Xi L."/>
            <person name="Gomes R."/>
            <person name="De Azevedo C.M."/>
            <person name="Salgado C.G."/>
            <person name="Da Silva M.B."/>
            <person name="Nascimento M.F."/>
            <person name="Queiroz-Telles F."/>
            <person name="Attili D.S."/>
            <person name="Gorbushina A."/>
        </authorList>
    </citation>
    <scope>NUCLEOTIDE SEQUENCE [LARGE SCALE GENOMIC DNA]</scope>
    <source>
        <strain evidence="1 2">CBS 125763</strain>
    </source>
</reference>
<sequence>MTLPSPEVHLNITDPFIPKFASPLSSAGEDQATGLTREEYKIKSIDGTELSLPALIYLHDYGIRGSPIDVGTEDLNELNRIPIARLGPEPLHDVGCVFLWVEYRMEQKSAFWAQWLTSSQHCHAGTDRGWQFAWSATHIAIDLGLQSPCGIMALHAMFDPKMYRETKGGFEPQLLCPPHKPFLSVFDPRTTRVGFEPQSFPRFDEQREQVVRRGLREGWDVFLRRVDFTWFPAIVRKYTGHLRLSREDLARLPPILLDVNSGALFGDTIHNAREVLAKAGVVVFGGEYVPSAPGTMWIWTKNNKEQRRTEGKMWEGRRQFLENIWKN</sequence>
<proteinExistence type="predicted"/>
<keyword evidence="2" id="KW-1185">Reference proteome</keyword>
<dbReference type="RefSeq" id="XP_018687373.1">
    <property type="nucleotide sequence ID" value="XM_018843271.1"/>
</dbReference>
<dbReference type="Proteomes" id="UP000078343">
    <property type="component" value="Unassembled WGS sequence"/>
</dbReference>
<dbReference type="EMBL" id="LVYI01000016">
    <property type="protein sequence ID" value="OAP54006.1"/>
    <property type="molecule type" value="Genomic_DNA"/>
</dbReference>
<name>A0A178Z3I4_9EURO</name>
<dbReference type="GeneID" id="30015934"/>
<dbReference type="OrthoDB" id="433474at2759"/>
<dbReference type="STRING" id="1367422.A0A178Z3I4"/>